<dbReference type="PANTHER" id="PTHR42840:SF7">
    <property type="entry name" value="BINDING ROSSMANN FOLD OXIDOREDUCTASE, PUTATIVE (AFU_ORTHOLOGUE AFUA_4G10190)-RELATED"/>
    <property type="match status" value="1"/>
</dbReference>
<comment type="caution">
    <text evidence="2">The sequence shown here is derived from an EMBL/GenBank/DDBJ whole genome shotgun (WGS) entry which is preliminary data.</text>
</comment>
<dbReference type="SUPFAM" id="SSF51735">
    <property type="entry name" value="NAD(P)-binding Rossmann-fold domains"/>
    <property type="match status" value="1"/>
</dbReference>
<dbReference type="GO" id="GO:0016491">
    <property type="term" value="F:oxidoreductase activity"/>
    <property type="evidence" value="ECO:0007669"/>
    <property type="project" value="TreeGrafter"/>
</dbReference>
<dbReference type="GO" id="GO:0005737">
    <property type="term" value="C:cytoplasm"/>
    <property type="evidence" value="ECO:0007669"/>
    <property type="project" value="TreeGrafter"/>
</dbReference>
<sequence>MGKVLNIAVIGCGEVAQCVHLPNLKTNHEQYKVTALCDVSLDALKLCSERFHVENTFTSVSEMLDSSVPIDAVFILSTHEYHAEQIVQCAKAGKHVLVEKPMAQTLDEADRVEKARVESGVVVFVGYMRRYARALDRLKEAIKGKEIKYVRVRDIIGDNPMFTSQTGMHLRYFSDIPPAARSDLAARQQANLATKLGAERASQDPRNAQGFALLTTLGCHDLSAMRDVLGMPQKCLFASRSDDPLPSGPPGGRGSFWWNMVFQYPAFKAYYEMAIDHVGLFDAHIEVYTDDSRVKIQYDTPYVKGLPITLTVQSQLPNGDYSSQTTRPTYLDPYVLEMQEFYEAITEGKEFKTTVLDAKQDIVLAKMIFDALVD</sequence>
<dbReference type="Gene3D" id="3.30.360.10">
    <property type="entry name" value="Dihydrodipicolinate Reductase, domain 2"/>
    <property type="match status" value="1"/>
</dbReference>
<feature type="domain" description="Gfo/Idh/MocA-like oxidoreductase N-terminal" evidence="1">
    <location>
        <begin position="5"/>
        <end position="127"/>
    </location>
</feature>
<protein>
    <recommendedName>
        <fullName evidence="1">Gfo/Idh/MocA-like oxidoreductase N-terminal domain-containing protein</fullName>
    </recommendedName>
</protein>
<dbReference type="Gene3D" id="3.40.50.720">
    <property type="entry name" value="NAD(P)-binding Rossmann-like Domain"/>
    <property type="match status" value="1"/>
</dbReference>
<dbReference type="GO" id="GO:0000166">
    <property type="term" value="F:nucleotide binding"/>
    <property type="evidence" value="ECO:0007669"/>
    <property type="project" value="InterPro"/>
</dbReference>
<reference evidence="2" key="1">
    <citation type="submission" date="2023-02" db="EMBL/GenBank/DDBJ databases">
        <title>Identification and recombinant expression of a fungal hydrolase from Papiliotrema laurentii that hydrolyzes apple cutin and clears colloidal polyester polyurethane.</title>
        <authorList>
            <consortium name="DOE Joint Genome Institute"/>
            <person name="Roman V.A."/>
            <person name="Bojanowski C."/>
            <person name="Crable B.R."/>
            <person name="Wagner D.N."/>
            <person name="Hung C.S."/>
            <person name="Nadeau L.J."/>
            <person name="Schratz L."/>
            <person name="Haridas S."/>
            <person name="Pangilinan J."/>
            <person name="Lipzen A."/>
            <person name="Na H."/>
            <person name="Yan M."/>
            <person name="Ng V."/>
            <person name="Grigoriev I.V."/>
            <person name="Spatafora J.W."/>
            <person name="Barlow D."/>
            <person name="Biffinger J."/>
            <person name="Kelley-Loughnane N."/>
            <person name="Varaljay V.A."/>
            <person name="Crookes-Goodson W.J."/>
        </authorList>
    </citation>
    <scope>NUCLEOTIDE SEQUENCE</scope>
    <source>
        <strain evidence="2">5307AH</strain>
    </source>
</reference>
<evidence type="ECO:0000313" key="3">
    <source>
        <dbReference type="Proteomes" id="UP001182556"/>
    </source>
</evidence>
<dbReference type="InterPro" id="IPR036291">
    <property type="entry name" value="NAD(P)-bd_dom_sf"/>
</dbReference>
<accession>A0AAD9FNV5</accession>
<proteinExistence type="predicted"/>
<name>A0AAD9FNV5_PAPLA</name>
<organism evidence="2 3">
    <name type="scientific">Papiliotrema laurentii</name>
    <name type="common">Cryptococcus laurentii</name>
    <dbReference type="NCBI Taxonomy" id="5418"/>
    <lineage>
        <taxon>Eukaryota</taxon>
        <taxon>Fungi</taxon>
        <taxon>Dikarya</taxon>
        <taxon>Basidiomycota</taxon>
        <taxon>Agaricomycotina</taxon>
        <taxon>Tremellomycetes</taxon>
        <taxon>Tremellales</taxon>
        <taxon>Rhynchogastremaceae</taxon>
        <taxon>Papiliotrema</taxon>
    </lineage>
</organism>
<evidence type="ECO:0000259" key="1">
    <source>
        <dbReference type="Pfam" id="PF01408"/>
    </source>
</evidence>
<evidence type="ECO:0000313" key="2">
    <source>
        <dbReference type="EMBL" id="KAK1921868.1"/>
    </source>
</evidence>
<dbReference type="GO" id="GO:0006740">
    <property type="term" value="P:NADPH regeneration"/>
    <property type="evidence" value="ECO:0007669"/>
    <property type="project" value="TreeGrafter"/>
</dbReference>
<dbReference type="InterPro" id="IPR000683">
    <property type="entry name" value="Gfo/Idh/MocA-like_OxRdtase_N"/>
</dbReference>
<dbReference type="EMBL" id="JAODAN010000010">
    <property type="protein sequence ID" value="KAK1921868.1"/>
    <property type="molecule type" value="Genomic_DNA"/>
</dbReference>
<dbReference type="Pfam" id="PF01408">
    <property type="entry name" value="GFO_IDH_MocA"/>
    <property type="match status" value="1"/>
</dbReference>
<dbReference type="AlphaFoldDB" id="A0AAD9FNV5"/>
<keyword evidence="3" id="KW-1185">Reference proteome</keyword>
<dbReference type="PANTHER" id="PTHR42840">
    <property type="entry name" value="NAD(P)-BINDING ROSSMANN-FOLD SUPERFAMILY PROTEIN-RELATED"/>
    <property type="match status" value="1"/>
</dbReference>
<gene>
    <name evidence="2" type="ORF">DB88DRAFT_499502</name>
</gene>
<dbReference type="Proteomes" id="UP001182556">
    <property type="component" value="Unassembled WGS sequence"/>
</dbReference>